<keyword evidence="3 9" id="KW-0808">Transferase</keyword>
<comment type="cofactor">
    <cofactor evidence="7">
        <name>Mg(2+)</name>
        <dbReference type="ChEBI" id="CHEBI:18420"/>
    </cofactor>
</comment>
<comment type="subcellular location">
    <subcellularLocation>
        <location evidence="1">Cell membrane</location>
        <topology evidence="1">Multi-pass membrane protein</topology>
    </subcellularLocation>
</comment>
<keyword evidence="6 8" id="KW-0472">Membrane</keyword>
<dbReference type="Proteomes" id="UP000297609">
    <property type="component" value="Unassembled WGS sequence"/>
</dbReference>
<protein>
    <submittedName>
        <fullName evidence="9">Glycosyltransferase family 4 protein</fullName>
    </submittedName>
</protein>
<feature type="transmembrane region" description="Helical" evidence="8">
    <location>
        <begin position="218"/>
        <end position="235"/>
    </location>
</feature>
<feature type="transmembrane region" description="Helical" evidence="8">
    <location>
        <begin position="142"/>
        <end position="160"/>
    </location>
</feature>
<feature type="transmembrane region" description="Helical" evidence="8">
    <location>
        <begin position="331"/>
        <end position="349"/>
    </location>
</feature>
<evidence type="ECO:0000256" key="7">
    <source>
        <dbReference type="PIRSR" id="PIRSR600715-1"/>
    </source>
</evidence>
<feature type="binding site" evidence="7">
    <location>
        <position position="222"/>
    </location>
    <ligand>
        <name>Mg(2+)</name>
        <dbReference type="ChEBI" id="CHEBI:18420"/>
    </ligand>
</feature>
<evidence type="ECO:0000256" key="5">
    <source>
        <dbReference type="ARBA" id="ARBA00022989"/>
    </source>
</evidence>
<dbReference type="Pfam" id="PF00953">
    <property type="entry name" value="Glycos_transf_4"/>
    <property type="match status" value="1"/>
</dbReference>
<evidence type="ECO:0000256" key="8">
    <source>
        <dbReference type="SAM" id="Phobius"/>
    </source>
</evidence>
<dbReference type="AlphaFoldDB" id="A0A4R9JX30"/>
<organism evidence="9 10">
    <name type="scientific">Leptospira kemamanensis</name>
    <dbReference type="NCBI Taxonomy" id="2484942"/>
    <lineage>
        <taxon>Bacteria</taxon>
        <taxon>Pseudomonadati</taxon>
        <taxon>Spirochaetota</taxon>
        <taxon>Spirochaetia</taxon>
        <taxon>Leptospirales</taxon>
        <taxon>Leptospiraceae</taxon>
        <taxon>Leptospira</taxon>
    </lineage>
</organism>
<keyword evidence="4 8" id="KW-0812">Transmembrane</keyword>
<evidence type="ECO:0000256" key="6">
    <source>
        <dbReference type="ARBA" id="ARBA00023136"/>
    </source>
</evidence>
<dbReference type="GO" id="GO:0044038">
    <property type="term" value="P:cell wall macromolecule biosynthetic process"/>
    <property type="evidence" value="ECO:0007669"/>
    <property type="project" value="TreeGrafter"/>
</dbReference>
<feature type="transmembrane region" description="Helical" evidence="8">
    <location>
        <begin position="85"/>
        <end position="101"/>
    </location>
</feature>
<evidence type="ECO:0000313" key="10">
    <source>
        <dbReference type="Proteomes" id="UP000297609"/>
    </source>
</evidence>
<feature type="transmembrane region" description="Helical" evidence="8">
    <location>
        <begin position="113"/>
        <end position="136"/>
    </location>
</feature>
<sequence length="355" mass="40812">MPAFFPISYLILGGFSLFLHSIYVYSRFGVKDVPNERSLHDTVTKKSGGMFFIPLFLSSTLVFHFYLELFDSSSTSFFPSNVNDLYILLVGVLVFSILGFIDDVYHLTPKLRLVLELGFVFCCLWGITPNIGVFGLGNFPSYIQIGFLTVFLVFGINLVNFMDGMDWYLVSTFAICFFSVSLTLPEFYSKPHAGYSLYGILFLSMFGFIFYNFPKAKLFMGDSGSLALGFFVFILPLLNENVNQKNAEIWDLTDYFYLFPFFWIDGVTILCKRFLEKKHLFQAHREHLYQKLTETKLGKVGSLFVFSILNLLVLLLHFFLQQGEWGKMGTFSIVFLSSLFLYGCVWVWTSRKNLA</sequence>
<dbReference type="GO" id="GO:0046872">
    <property type="term" value="F:metal ion binding"/>
    <property type="evidence" value="ECO:0007669"/>
    <property type="project" value="UniProtKB-KW"/>
</dbReference>
<dbReference type="GO" id="GO:0016780">
    <property type="term" value="F:phosphotransferase activity, for other substituted phosphate groups"/>
    <property type="evidence" value="ECO:0007669"/>
    <property type="project" value="InterPro"/>
</dbReference>
<feature type="transmembrane region" description="Helical" evidence="8">
    <location>
        <begin position="255"/>
        <end position="275"/>
    </location>
</feature>
<keyword evidence="7" id="KW-0460">Magnesium</keyword>
<dbReference type="RefSeq" id="WP_135617446.1">
    <property type="nucleotide sequence ID" value="NZ_RQGG01000007.1"/>
</dbReference>
<feature type="transmembrane region" description="Helical" evidence="8">
    <location>
        <begin position="167"/>
        <end position="187"/>
    </location>
</feature>
<dbReference type="InterPro" id="IPR000715">
    <property type="entry name" value="Glycosyl_transferase_4"/>
</dbReference>
<evidence type="ECO:0000256" key="3">
    <source>
        <dbReference type="ARBA" id="ARBA00022679"/>
    </source>
</evidence>
<keyword evidence="2" id="KW-1003">Cell membrane</keyword>
<dbReference type="GO" id="GO:0009103">
    <property type="term" value="P:lipopolysaccharide biosynthetic process"/>
    <property type="evidence" value="ECO:0007669"/>
    <property type="project" value="TreeGrafter"/>
</dbReference>
<comment type="caution">
    <text evidence="9">The sequence shown here is derived from an EMBL/GenBank/DDBJ whole genome shotgun (WGS) entry which is preliminary data.</text>
</comment>
<name>A0A4R9JX30_9LEPT</name>
<evidence type="ECO:0000256" key="1">
    <source>
        <dbReference type="ARBA" id="ARBA00004651"/>
    </source>
</evidence>
<evidence type="ECO:0000313" key="9">
    <source>
        <dbReference type="EMBL" id="TGL56016.1"/>
    </source>
</evidence>
<dbReference type="PANTHER" id="PTHR22926">
    <property type="entry name" value="PHOSPHO-N-ACETYLMURAMOYL-PENTAPEPTIDE-TRANSFERASE"/>
    <property type="match status" value="1"/>
</dbReference>
<dbReference type="GO" id="GO:0071555">
    <property type="term" value="P:cell wall organization"/>
    <property type="evidence" value="ECO:0007669"/>
    <property type="project" value="TreeGrafter"/>
</dbReference>
<reference evidence="9" key="1">
    <citation type="journal article" date="2019" name="PLoS Negl. Trop. Dis.">
        <title>Revisiting the worldwide diversity of Leptospira species in the environment.</title>
        <authorList>
            <person name="Vincent A.T."/>
            <person name="Schiettekatte O."/>
            <person name="Bourhy P."/>
            <person name="Veyrier F.J."/>
            <person name="Picardeau M."/>
        </authorList>
    </citation>
    <scope>NUCLEOTIDE SEQUENCE [LARGE SCALE GENOMIC DNA]</scope>
    <source>
        <strain evidence="9">201702454</strain>
    </source>
</reference>
<keyword evidence="10" id="KW-1185">Reference proteome</keyword>
<dbReference type="EMBL" id="RQGG01000007">
    <property type="protein sequence ID" value="TGL56016.1"/>
    <property type="molecule type" value="Genomic_DNA"/>
</dbReference>
<gene>
    <name evidence="9" type="ORF">EHQ59_01855</name>
</gene>
<evidence type="ECO:0000256" key="2">
    <source>
        <dbReference type="ARBA" id="ARBA00022475"/>
    </source>
</evidence>
<keyword evidence="5 8" id="KW-1133">Transmembrane helix</keyword>
<feature type="transmembrane region" description="Helical" evidence="8">
    <location>
        <begin position="296"/>
        <end position="319"/>
    </location>
</feature>
<proteinExistence type="predicted"/>
<dbReference type="OrthoDB" id="9783652at2"/>
<feature type="binding site" evidence="7">
    <location>
        <position position="160"/>
    </location>
    <ligand>
        <name>Mg(2+)</name>
        <dbReference type="ChEBI" id="CHEBI:18420"/>
    </ligand>
</feature>
<keyword evidence="7" id="KW-0479">Metal-binding</keyword>
<feature type="transmembrane region" description="Helical" evidence="8">
    <location>
        <begin position="6"/>
        <end position="26"/>
    </location>
</feature>
<dbReference type="CDD" id="cd06854">
    <property type="entry name" value="GT_WbpL_WbcO_like"/>
    <property type="match status" value="1"/>
</dbReference>
<feature type="transmembrane region" description="Helical" evidence="8">
    <location>
        <begin position="47"/>
        <end position="65"/>
    </location>
</feature>
<evidence type="ECO:0000256" key="4">
    <source>
        <dbReference type="ARBA" id="ARBA00022692"/>
    </source>
</evidence>
<dbReference type="PANTHER" id="PTHR22926:SF3">
    <property type="entry name" value="UNDECAPRENYL-PHOSPHATE ALPHA-N-ACETYLGLUCOSAMINYL 1-PHOSPHATE TRANSFERASE"/>
    <property type="match status" value="1"/>
</dbReference>
<feature type="transmembrane region" description="Helical" evidence="8">
    <location>
        <begin position="193"/>
        <end position="211"/>
    </location>
</feature>
<dbReference type="GO" id="GO:0005886">
    <property type="term" value="C:plasma membrane"/>
    <property type="evidence" value="ECO:0007669"/>
    <property type="project" value="UniProtKB-SubCell"/>
</dbReference>
<accession>A0A4R9JX30</accession>